<evidence type="ECO:0000256" key="1">
    <source>
        <dbReference type="ARBA" id="ARBA00005033"/>
    </source>
</evidence>
<evidence type="ECO:0000256" key="3">
    <source>
        <dbReference type="ARBA" id="ARBA00012618"/>
    </source>
</evidence>
<dbReference type="Proteomes" id="UP000593564">
    <property type="component" value="Unassembled WGS sequence"/>
</dbReference>
<dbReference type="Gene3D" id="3.20.20.60">
    <property type="entry name" value="Phosphoenolpyruvate-binding domains"/>
    <property type="match status" value="1"/>
</dbReference>
<dbReference type="InterPro" id="IPR003700">
    <property type="entry name" value="Pantoate_hydroxy_MeTrfase"/>
</dbReference>
<gene>
    <name evidence="6" type="ORF">HYC85_015374</name>
</gene>
<sequence length="101" mass="10825">MIASPIPQSSLIFLSPSSEMTLKDERLFYRGHGRKPLCLDLVFVEGKVNEVVEFALALQEAGCFSIVLECVLASVAAAATSALRIPTIGIGTRPFCIGQVN</sequence>
<comment type="catalytic activity">
    <reaction evidence="5">
        <text>(6R)-5,10-methylene-5,6,7,8-tetrahydrofolate + 3-methyl-2-oxobutanoate + H2O = 2-dehydropantoate + (6S)-5,6,7,8-tetrahydrofolate</text>
        <dbReference type="Rhea" id="RHEA:11824"/>
        <dbReference type="ChEBI" id="CHEBI:11561"/>
        <dbReference type="ChEBI" id="CHEBI:11851"/>
        <dbReference type="ChEBI" id="CHEBI:15377"/>
        <dbReference type="ChEBI" id="CHEBI:15636"/>
        <dbReference type="ChEBI" id="CHEBI:57453"/>
        <dbReference type="EC" id="2.1.2.11"/>
    </reaction>
</comment>
<evidence type="ECO:0000313" key="6">
    <source>
        <dbReference type="EMBL" id="KAF5945146.1"/>
    </source>
</evidence>
<protein>
    <recommendedName>
        <fullName evidence="3">3-methyl-2-oxobutanoate hydroxymethyltransferase</fullName>
        <ecNumber evidence="3">2.1.2.11</ecNumber>
    </recommendedName>
</protein>
<dbReference type="AlphaFoldDB" id="A0A7J7H0A9"/>
<dbReference type="GO" id="GO:0003864">
    <property type="term" value="F:3-methyl-2-oxobutanoate hydroxymethyltransferase activity"/>
    <property type="evidence" value="ECO:0007669"/>
    <property type="project" value="UniProtKB-EC"/>
</dbReference>
<proteinExistence type="inferred from homology"/>
<keyword evidence="4" id="KW-0808">Transferase</keyword>
<comment type="pathway">
    <text evidence="1">Cofactor biosynthesis; (R)-pantothenate biosynthesis; (R)-pantoate from 3-methyl-2-oxobutanoate: step 1/2.</text>
</comment>
<dbReference type="GO" id="GO:0005739">
    <property type="term" value="C:mitochondrion"/>
    <property type="evidence" value="ECO:0007669"/>
    <property type="project" value="TreeGrafter"/>
</dbReference>
<dbReference type="GO" id="GO:0015940">
    <property type="term" value="P:pantothenate biosynthetic process"/>
    <property type="evidence" value="ECO:0007669"/>
    <property type="project" value="UniProtKB-UniPathway"/>
</dbReference>
<dbReference type="PANTHER" id="PTHR20881:SF0">
    <property type="entry name" value="3-METHYL-2-OXOBUTANOATE HYDROXYMETHYLTRANSFERASE"/>
    <property type="match status" value="1"/>
</dbReference>
<dbReference type="GO" id="GO:0000287">
    <property type="term" value="F:magnesium ion binding"/>
    <property type="evidence" value="ECO:0007669"/>
    <property type="project" value="TreeGrafter"/>
</dbReference>
<dbReference type="PANTHER" id="PTHR20881">
    <property type="entry name" value="3-METHYL-2-OXOBUTANOATE HYDROXYMETHYLTRANSFERASE"/>
    <property type="match status" value="1"/>
</dbReference>
<organism evidence="6 7">
    <name type="scientific">Camellia sinensis</name>
    <name type="common">Tea plant</name>
    <name type="synonym">Thea sinensis</name>
    <dbReference type="NCBI Taxonomy" id="4442"/>
    <lineage>
        <taxon>Eukaryota</taxon>
        <taxon>Viridiplantae</taxon>
        <taxon>Streptophyta</taxon>
        <taxon>Embryophyta</taxon>
        <taxon>Tracheophyta</taxon>
        <taxon>Spermatophyta</taxon>
        <taxon>Magnoliopsida</taxon>
        <taxon>eudicotyledons</taxon>
        <taxon>Gunneridae</taxon>
        <taxon>Pentapetalae</taxon>
        <taxon>asterids</taxon>
        <taxon>Ericales</taxon>
        <taxon>Theaceae</taxon>
        <taxon>Camellia</taxon>
    </lineage>
</organism>
<comment type="similarity">
    <text evidence="2">Belongs to the PanB family.</text>
</comment>
<evidence type="ECO:0000256" key="2">
    <source>
        <dbReference type="ARBA" id="ARBA00008676"/>
    </source>
</evidence>
<dbReference type="EMBL" id="JACBKZ010000007">
    <property type="protein sequence ID" value="KAF5945146.1"/>
    <property type="molecule type" value="Genomic_DNA"/>
</dbReference>
<evidence type="ECO:0000313" key="7">
    <source>
        <dbReference type="Proteomes" id="UP000593564"/>
    </source>
</evidence>
<evidence type="ECO:0000256" key="4">
    <source>
        <dbReference type="ARBA" id="ARBA00022679"/>
    </source>
</evidence>
<keyword evidence="7" id="KW-1185">Reference proteome</keyword>
<dbReference type="InterPro" id="IPR040442">
    <property type="entry name" value="Pyrv_kinase-like_dom_sf"/>
</dbReference>
<reference evidence="7" key="1">
    <citation type="journal article" date="2020" name="Nat. Commun.">
        <title>Genome assembly of wild tea tree DASZ reveals pedigree and selection history of tea varieties.</title>
        <authorList>
            <person name="Zhang W."/>
            <person name="Zhang Y."/>
            <person name="Qiu H."/>
            <person name="Guo Y."/>
            <person name="Wan H."/>
            <person name="Zhang X."/>
            <person name="Scossa F."/>
            <person name="Alseekh S."/>
            <person name="Zhang Q."/>
            <person name="Wang P."/>
            <person name="Xu L."/>
            <person name="Schmidt M.H."/>
            <person name="Jia X."/>
            <person name="Li D."/>
            <person name="Zhu A."/>
            <person name="Guo F."/>
            <person name="Chen W."/>
            <person name="Ni D."/>
            <person name="Usadel B."/>
            <person name="Fernie A.R."/>
            <person name="Wen W."/>
        </authorList>
    </citation>
    <scope>NUCLEOTIDE SEQUENCE [LARGE SCALE GENOMIC DNA]</scope>
    <source>
        <strain evidence="7">cv. G240</strain>
    </source>
</reference>
<dbReference type="SUPFAM" id="SSF51621">
    <property type="entry name" value="Phosphoenolpyruvate/pyruvate domain"/>
    <property type="match status" value="1"/>
</dbReference>
<comment type="caution">
    <text evidence="6">The sequence shown here is derived from an EMBL/GenBank/DDBJ whole genome shotgun (WGS) entry which is preliminary data.</text>
</comment>
<accession>A0A7J7H0A9</accession>
<name>A0A7J7H0A9_CAMSI</name>
<dbReference type="EC" id="2.1.2.11" evidence="3"/>
<dbReference type="Pfam" id="PF02548">
    <property type="entry name" value="Pantoate_transf"/>
    <property type="match status" value="1"/>
</dbReference>
<dbReference type="InterPro" id="IPR015813">
    <property type="entry name" value="Pyrv/PenolPyrv_kinase-like_dom"/>
</dbReference>
<evidence type="ECO:0000256" key="5">
    <source>
        <dbReference type="ARBA" id="ARBA00049172"/>
    </source>
</evidence>
<reference evidence="6 7" key="2">
    <citation type="submission" date="2020-07" db="EMBL/GenBank/DDBJ databases">
        <title>Genome assembly of wild tea tree DASZ reveals pedigree and selection history of tea varieties.</title>
        <authorList>
            <person name="Zhang W."/>
        </authorList>
    </citation>
    <scope>NUCLEOTIDE SEQUENCE [LARGE SCALE GENOMIC DNA]</scope>
    <source>
        <strain evidence="7">cv. G240</strain>
        <tissue evidence="6">Leaf</tissue>
    </source>
</reference>
<dbReference type="UniPathway" id="UPA00028">
    <property type="reaction ID" value="UER00003"/>
</dbReference>